<gene>
    <name evidence="3" type="ORF">AB1Y20_021784</name>
</gene>
<feature type="compositionally biased region" description="Basic and acidic residues" evidence="1">
    <location>
        <begin position="429"/>
        <end position="438"/>
    </location>
</feature>
<evidence type="ECO:0000256" key="2">
    <source>
        <dbReference type="SAM" id="SignalP"/>
    </source>
</evidence>
<keyword evidence="4" id="KW-1185">Reference proteome</keyword>
<feature type="compositionally biased region" description="Pro residues" evidence="1">
    <location>
        <begin position="375"/>
        <end position="419"/>
    </location>
</feature>
<proteinExistence type="predicted"/>
<evidence type="ECO:0000256" key="1">
    <source>
        <dbReference type="SAM" id="MobiDB-lite"/>
    </source>
</evidence>
<dbReference type="EMBL" id="JBGBPQ010000007">
    <property type="protein sequence ID" value="KAL1522144.1"/>
    <property type="molecule type" value="Genomic_DNA"/>
</dbReference>
<name>A0AB34JN78_PRYPA</name>
<keyword evidence="2" id="KW-0732">Signal</keyword>
<reference evidence="3 4" key="1">
    <citation type="journal article" date="2024" name="Science">
        <title>Giant polyketide synthase enzymes in the biosynthesis of giant marine polyether toxins.</title>
        <authorList>
            <person name="Fallon T.R."/>
            <person name="Shende V.V."/>
            <person name="Wierzbicki I.H."/>
            <person name="Pendleton A.L."/>
            <person name="Watervoot N.F."/>
            <person name="Auber R.P."/>
            <person name="Gonzalez D.J."/>
            <person name="Wisecaver J.H."/>
            <person name="Moore B.S."/>
        </authorList>
    </citation>
    <scope>NUCLEOTIDE SEQUENCE [LARGE SCALE GENOMIC DNA]</scope>
    <source>
        <strain evidence="3 4">12B1</strain>
    </source>
</reference>
<dbReference type="PANTHER" id="PTHR11319:SF35">
    <property type="entry name" value="OUTER MEMBRANE PROTEIN PMPC-RELATED"/>
    <property type="match status" value="1"/>
</dbReference>
<feature type="chain" id="PRO_5044341612" description="Right handed beta helix domain-containing protein" evidence="2">
    <location>
        <begin position="20"/>
        <end position="678"/>
    </location>
</feature>
<protein>
    <recommendedName>
        <fullName evidence="5">Right handed beta helix domain-containing protein</fullName>
    </recommendedName>
</protein>
<feature type="signal peptide" evidence="2">
    <location>
        <begin position="1"/>
        <end position="19"/>
    </location>
</feature>
<sequence length="678" mass="70887">MWRLLLLAAAAEAAYVTTAAELTTAVHDPVRGYPSSRGHFFIHSSAEAHIVGLNLTGGKMSTHAGGGVAFVTGPTTYATFFECSIYGNLASGKPGGGVYVNGANANFTLCTIHDNAAVSGGFLYCYYTNSAIVDFTSCNVFSNNANGGAVSATGSTLFVTDSNFYLNVASSSEGAIGCSYTDIVMTGGSIHSNEAASVSISRGTASACIALARHQPSDLMRGSVAQWIGGLSLARGTHKISNVLFYSNTGFDGGAIGVQAENTFSEFVNCTIFHNTAYRGAAFRASLSSSQAASLTIIATQIYENTANSQGGGIWMGAGFLTLDYCNFTANVATSGGDDLYIGSSHAKVCTINTEITSSVSNSAGGLYGTCPLAPQAPPPSPPPHAPPSPPTLPSPLPSLPPAPSTPPPQCPPSPPSLPQPQSSLTGDPHARGAHGDSFDFKGAPGGTYVLLSTPRLSFAVTFVHAKFFTPFSKLWVAGSWIRHAFWTIRSAAGKLIKVHFDSSKPMFNGSKLPCVSLVDDVRFSFDGKAVLKVTTPTWRTAAKITKGAPHYHQLRMDISIQPRYNVGADPVAPHGLLGQTYDNDTIPIHGKRDRYNVLDDGSPTRSRSSIGGHVTTHAAGEGAIEGSAEMYRITNPFDTDFAFSRFGMTAPKAPRATVDVSGSSTTSRKKLASSIAS</sequence>
<accession>A0AB34JN78</accession>
<dbReference type="SUPFAM" id="SSF51126">
    <property type="entry name" value="Pectin lyase-like"/>
    <property type="match status" value="2"/>
</dbReference>
<organism evidence="3 4">
    <name type="scientific">Prymnesium parvum</name>
    <name type="common">Toxic golden alga</name>
    <dbReference type="NCBI Taxonomy" id="97485"/>
    <lineage>
        <taxon>Eukaryota</taxon>
        <taxon>Haptista</taxon>
        <taxon>Haptophyta</taxon>
        <taxon>Prymnesiophyceae</taxon>
        <taxon>Prymnesiales</taxon>
        <taxon>Prymnesiaceae</taxon>
        <taxon>Prymnesium</taxon>
    </lineage>
</organism>
<dbReference type="InterPro" id="IPR011050">
    <property type="entry name" value="Pectin_lyase_fold/virulence"/>
</dbReference>
<comment type="caution">
    <text evidence="3">The sequence shown here is derived from an EMBL/GenBank/DDBJ whole genome shotgun (WGS) entry which is preliminary data.</text>
</comment>
<dbReference type="Proteomes" id="UP001515480">
    <property type="component" value="Unassembled WGS sequence"/>
</dbReference>
<evidence type="ECO:0000313" key="3">
    <source>
        <dbReference type="EMBL" id="KAL1522144.1"/>
    </source>
</evidence>
<evidence type="ECO:0008006" key="5">
    <source>
        <dbReference type="Google" id="ProtNLM"/>
    </source>
</evidence>
<dbReference type="AlphaFoldDB" id="A0AB34JN78"/>
<dbReference type="PANTHER" id="PTHR11319">
    <property type="entry name" value="G PROTEIN-COUPLED RECEPTOR-RELATED"/>
    <property type="match status" value="1"/>
</dbReference>
<evidence type="ECO:0000313" key="4">
    <source>
        <dbReference type="Proteomes" id="UP001515480"/>
    </source>
</evidence>
<feature type="region of interest" description="Disordered" evidence="1">
    <location>
        <begin position="371"/>
        <end position="438"/>
    </location>
</feature>
<feature type="region of interest" description="Disordered" evidence="1">
    <location>
        <begin position="655"/>
        <end position="678"/>
    </location>
</feature>